<protein>
    <recommendedName>
        <fullName evidence="3">Peptidase S1 domain-containing protein</fullName>
    </recommendedName>
</protein>
<dbReference type="EMBL" id="ML220146">
    <property type="protein sequence ID" value="TGZ78066.1"/>
    <property type="molecule type" value="Genomic_DNA"/>
</dbReference>
<dbReference type="OrthoDB" id="5424209at2759"/>
<evidence type="ECO:0000313" key="1">
    <source>
        <dbReference type="EMBL" id="TGZ78066.1"/>
    </source>
</evidence>
<dbReference type="Gene3D" id="2.40.10.10">
    <property type="entry name" value="Trypsin-like serine proteases"/>
    <property type="match status" value="1"/>
</dbReference>
<dbReference type="InterPro" id="IPR043504">
    <property type="entry name" value="Peptidase_S1_PA_chymotrypsin"/>
</dbReference>
<sequence length="256" mass="28682">MDIAPHSRGVKLMSPTWATELLQREKAEFKLEEAKRSLNTYLENCAARRLQPIHLHAFNVEVERYIKRLAGGPEDAVFGKVAVDCCNLHTIRWHNRTTSVDWSLVEVTPGIRCSNTIVDDDLGIEFADSTLTIKTFHSQGNLKHKRIEVWKKGMKTKLTHDRLNGTISRVQFETMDGQENLEATEELAVVAIGEGDLFSAPGDSGSWVFDQEGALIGMVLGGNEGNGASYISDAQMIRREICKIVDREPDIAQFRL</sequence>
<gene>
    <name evidence="1" type="ORF">EX30DRAFT_343624</name>
</gene>
<keyword evidence="2" id="KW-1185">Reference proteome</keyword>
<proteinExistence type="predicted"/>
<evidence type="ECO:0000313" key="2">
    <source>
        <dbReference type="Proteomes" id="UP000298138"/>
    </source>
</evidence>
<accession>A0A4S2MLW6</accession>
<name>A0A4S2MLW6_9PEZI</name>
<reference evidence="1 2" key="1">
    <citation type="submission" date="2019-04" db="EMBL/GenBank/DDBJ databases">
        <title>Comparative genomics and transcriptomics to analyze fruiting body development in filamentous ascomycetes.</title>
        <authorList>
            <consortium name="DOE Joint Genome Institute"/>
            <person name="Lutkenhaus R."/>
            <person name="Traeger S."/>
            <person name="Breuer J."/>
            <person name="Kuo A."/>
            <person name="Lipzen A."/>
            <person name="Pangilinan J."/>
            <person name="Dilworth D."/>
            <person name="Sandor L."/>
            <person name="Poggeler S."/>
            <person name="Barry K."/>
            <person name="Grigoriev I.V."/>
            <person name="Nowrousian M."/>
        </authorList>
    </citation>
    <scope>NUCLEOTIDE SEQUENCE [LARGE SCALE GENOMIC DNA]</scope>
    <source>
        <strain evidence="1 2">CBS 389.68</strain>
    </source>
</reference>
<dbReference type="AlphaFoldDB" id="A0A4S2MLW6"/>
<dbReference type="SUPFAM" id="SSF50494">
    <property type="entry name" value="Trypsin-like serine proteases"/>
    <property type="match status" value="1"/>
</dbReference>
<dbReference type="InterPro" id="IPR009003">
    <property type="entry name" value="Peptidase_S1_PA"/>
</dbReference>
<dbReference type="Pfam" id="PF08192">
    <property type="entry name" value="Peptidase_S64"/>
    <property type="match status" value="1"/>
</dbReference>
<dbReference type="STRING" id="341454.A0A4S2MLW6"/>
<organism evidence="1 2">
    <name type="scientific">Ascodesmis nigricans</name>
    <dbReference type="NCBI Taxonomy" id="341454"/>
    <lineage>
        <taxon>Eukaryota</taxon>
        <taxon>Fungi</taxon>
        <taxon>Dikarya</taxon>
        <taxon>Ascomycota</taxon>
        <taxon>Pezizomycotina</taxon>
        <taxon>Pezizomycetes</taxon>
        <taxon>Pezizales</taxon>
        <taxon>Ascodesmidaceae</taxon>
        <taxon>Ascodesmis</taxon>
    </lineage>
</organism>
<dbReference type="InParanoid" id="A0A4S2MLW6"/>
<evidence type="ECO:0008006" key="3">
    <source>
        <dbReference type="Google" id="ProtNLM"/>
    </source>
</evidence>
<dbReference type="Proteomes" id="UP000298138">
    <property type="component" value="Unassembled WGS sequence"/>
</dbReference>
<dbReference type="InterPro" id="IPR012985">
    <property type="entry name" value="Peptidase_S64_Ssy5"/>
</dbReference>